<dbReference type="GO" id="GO:0030182">
    <property type="term" value="P:neuron differentiation"/>
    <property type="evidence" value="ECO:0007669"/>
    <property type="project" value="UniProtKB-ARBA"/>
</dbReference>
<dbReference type="CDD" id="cd14473">
    <property type="entry name" value="FERM_B-lobe"/>
    <property type="match status" value="1"/>
</dbReference>
<dbReference type="Gene3D" id="1.20.80.10">
    <property type="match status" value="1"/>
</dbReference>
<feature type="compositionally biased region" description="Low complexity" evidence="2">
    <location>
        <begin position="369"/>
        <end position="379"/>
    </location>
</feature>
<dbReference type="Proteomes" id="UP000606786">
    <property type="component" value="Unassembled WGS sequence"/>
</dbReference>
<feature type="compositionally biased region" description="Polar residues" evidence="2">
    <location>
        <begin position="345"/>
        <end position="356"/>
    </location>
</feature>
<organism evidence="5">
    <name type="scientific">Ceratitis capitata</name>
    <name type="common">Mediterranean fruit fly</name>
    <name type="synonym">Tephritis capitata</name>
    <dbReference type="NCBI Taxonomy" id="7213"/>
    <lineage>
        <taxon>Eukaryota</taxon>
        <taxon>Metazoa</taxon>
        <taxon>Ecdysozoa</taxon>
        <taxon>Arthropoda</taxon>
        <taxon>Hexapoda</taxon>
        <taxon>Insecta</taxon>
        <taxon>Pterygota</taxon>
        <taxon>Neoptera</taxon>
        <taxon>Endopterygota</taxon>
        <taxon>Diptera</taxon>
        <taxon>Brachycera</taxon>
        <taxon>Muscomorpha</taxon>
        <taxon>Tephritoidea</taxon>
        <taxon>Tephritidae</taxon>
        <taxon>Ceratitis</taxon>
        <taxon>Ceratitis</taxon>
    </lineage>
</organism>
<evidence type="ECO:0000256" key="2">
    <source>
        <dbReference type="SAM" id="MobiDB-lite"/>
    </source>
</evidence>
<feature type="domain" description="FERM" evidence="3">
    <location>
        <begin position="404"/>
        <end position="750"/>
    </location>
</feature>
<dbReference type="SMART" id="SM00295">
    <property type="entry name" value="B41"/>
    <property type="match status" value="1"/>
</dbReference>
<dbReference type="Gene3D" id="2.30.29.30">
    <property type="entry name" value="Pleckstrin-homology domain (PH domain)/Phosphotyrosine-binding domain (PTB)"/>
    <property type="match status" value="1"/>
</dbReference>
<evidence type="ECO:0000259" key="3">
    <source>
        <dbReference type="PROSITE" id="PS50057"/>
    </source>
</evidence>
<dbReference type="OrthoDB" id="2142533at2759"/>
<reference evidence="5" key="2">
    <citation type="journal article" date="2014" name="BMC Genomics">
        <title>A genomic perspective to assessing quality of mass-reared SIT flies used in Mediterranean fruit fly (Ceratitis capitata) eradication in California.</title>
        <authorList>
            <person name="Calla B."/>
            <person name="Hall B."/>
            <person name="Hou S."/>
            <person name="Geib S.M."/>
        </authorList>
    </citation>
    <scope>NUCLEOTIDE SEQUENCE</scope>
</reference>
<dbReference type="AlphaFoldDB" id="W8BDU8"/>
<feature type="region of interest" description="Disordered" evidence="2">
    <location>
        <begin position="37"/>
        <end position="67"/>
    </location>
</feature>
<accession>W8BDU8</accession>
<evidence type="ECO:0000256" key="1">
    <source>
        <dbReference type="ARBA" id="ARBA00039547"/>
    </source>
</evidence>
<dbReference type="InterPro" id="IPR014352">
    <property type="entry name" value="FERM/acyl-CoA-bd_prot_sf"/>
</dbReference>
<reference evidence="5" key="1">
    <citation type="submission" date="2013-07" db="EMBL/GenBank/DDBJ databases">
        <authorList>
            <person name="Geib S."/>
        </authorList>
    </citation>
    <scope>NUCLEOTIDE SEQUENCE</scope>
</reference>
<feature type="region of interest" description="Disordered" evidence="2">
    <location>
        <begin position="195"/>
        <end position="216"/>
    </location>
</feature>
<gene>
    <name evidence="5" type="primary">FRMD8</name>
    <name evidence="4" type="ORF">CCAP1982_LOCUS3485</name>
</gene>
<dbReference type="SUPFAM" id="SSF47031">
    <property type="entry name" value="Second domain of FERM"/>
    <property type="match status" value="1"/>
</dbReference>
<dbReference type="GO" id="GO:0005886">
    <property type="term" value="C:plasma membrane"/>
    <property type="evidence" value="ECO:0007669"/>
    <property type="project" value="TreeGrafter"/>
</dbReference>
<dbReference type="InterPro" id="IPR019748">
    <property type="entry name" value="FERM_central"/>
</dbReference>
<dbReference type="GO" id="GO:0090090">
    <property type="term" value="P:negative regulation of canonical Wnt signaling pathway"/>
    <property type="evidence" value="ECO:0007669"/>
    <property type="project" value="TreeGrafter"/>
</dbReference>
<dbReference type="InterPro" id="IPR019749">
    <property type="entry name" value="Band_41_domain"/>
</dbReference>
<reference evidence="4" key="3">
    <citation type="submission" date="2020-11" db="EMBL/GenBank/DDBJ databases">
        <authorList>
            <person name="Whitehead M."/>
        </authorList>
    </citation>
    <scope>NUCLEOTIDE SEQUENCE</scope>
    <source>
        <strain evidence="4">EGII</strain>
    </source>
</reference>
<evidence type="ECO:0000313" key="5">
    <source>
        <dbReference type="EMBL" id="JAB96892.1"/>
    </source>
</evidence>
<protein>
    <recommendedName>
        <fullName evidence="1">FERM domain-containing protein 8</fullName>
    </recommendedName>
</protein>
<proteinExistence type="evidence at transcript level"/>
<name>W8BDU8_CERCA</name>
<keyword evidence="6" id="KW-1185">Reference proteome</keyword>
<feature type="region of interest" description="Disordered" evidence="2">
    <location>
        <begin position="324"/>
        <end position="379"/>
    </location>
</feature>
<dbReference type="GO" id="GO:0009887">
    <property type="term" value="P:animal organ morphogenesis"/>
    <property type="evidence" value="ECO:0007669"/>
    <property type="project" value="UniProtKB-ARBA"/>
</dbReference>
<dbReference type="FunFam" id="1.20.80.10:FF:000029">
    <property type="entry name" value="Uncharacterized protein, isoform A"/>
    <property type="match status" value="1"/>
</dbReference>
<feature type="compositionally biased region" description="Polar residues" evidence="2">
    <location>
        <begin position="45"/>
        <end position="67"/>
    </location>
</feature>
<dbReference type="Pfam" id="PF00373">
    <property type="entry name" value="FERM_M"/>
    <property type="match status" value="1"/>
</dbReference>
<dbReference type="PANTHER" id="PTHR13283">
    <property type="entry name" value="KREV INTERACTION TRAPPED 1-RELATED"/>
    <property type="match status" value="1"/>
</dbReference>
<feature type="compositionally biased region" description="Polar residues" evidence="2">
    <location>
        <begin position="203"/>
        <end position="216"/>
    </location>
</feature>
<dbReference type="InterPro" id="IPR057096">
    <property type="entry name" value="KRIT1_FRMD8_FERM_C"/>
</dbReference>
<dbReference type="InterPro" id="IPR035963">
    <property type="entry name" value="FERM_2"/>
</dbReference>
<evidence type="ECO:0000313" key="6">
    <source>
        <dbReference type="Proteomes" id="UP000606786"/>
    </source>
</evidence>
<dbReference type="InterPro" id="IPR051594">
    <property type="entry name" value="KRIT1/FRMD8"/>
</dbReference>
<dbReference type="EMBL" id="CAJHJT010000001">
    <property type="protein sequence ID" value="CAD6994752.1"/>
    <property type="molecule type" value="Genomic_DNA"/>
</dbReference>
<dbReference type="PANTHER" id="PTHR13283:SF10">
    <property type="entry name" value="FERM DOMAIN-CONTAINING PROTEIN 8"/>
    <property type="match status" value="1"/>
</dbReference>
<sequence length="803" mass="89322">MDSSKFYCINESQPSTLAGCNTSKEYGRCGSDNISNGNVCKEPSTPRNSSGKATSSNKGANGTLNNENESGNYINFMQMPLDALQYHRRKVNTQDYNQSRMYYNSPEYKLQDDIYADSGSERLCSGSSSTTFQMEGQHYANTMGNHMPQQHQSSNHIHSHSAQNSLVQMQLQHKPTNNSNPALDCNEETIEFCHRTDSKEQQTQESSLPQFNGNQNNNICEPVMSLTSPTTIDSCAGSSTSPGASTHMMYTVHRVVTTAQIQTAIGNTYASSSSISSVVSGLRNEDENMASPVNANITPLNENSGLNDINAAIILNNGMNKNEENSGNANGGVKNGSRVADSRHTQASGAATNFNPPSHAGQKYNYMDNNNSGSQSVASNNSNNMNVNGSKPSTLTSRPLQNVIPTCVYLMSRIAVHMEIEGTAQCPTQVMLAAALGCEELGIANKLLAQSIFALWMTSELLDIQLKSHHRPYAVRLAWQALLDRLSTGNSIDKKFDEPMIMLKRNVFFSKRDEEKIKDHRIVELLYEEAKYNVLSGRYVMEPVHALMLGGIQARIELGPYNPHAHTVGFLRENQLRFLPQHVAKSTSWSWLPVSRKNSAEVKLLEQFKRVPQTATTKKLMRKYLEFCWALPFYGAAFFQGQVEQPIRGLMSLVSHKDVEVNIAVNERGIFIIDPIECTLLLGLRYEDLSWDYARPSVSNDPECQTCIFIQFDAMENGIQVSKLMQIFSKQAGMIDALIAHFAENIMKQKMNGNIEDQYHEEPYPIQNSGNGVLCNKFYRLTLATFDEEDRCIGQTGSLSISY</sequence>
<dbReference type="Gene3D" id="3.10.20.90">
    <property type="entry name" value="Phosphatidylinositol 3-kinase Catalytic Subunit, Chain A, domain 1"/>
    <property type="match status" value="1"/>
</dbReference>
<dbReference type="EMBL" id="GAMC01009663">
    <property type="protein sequence ID" value="JAB96892.1"/>
    <property type="molecule type" value="mRNA"/>
</dbReference>
<dbReference type="InterPro" id="IPR011993">
    <property type="entry name" value="PH-like_dom_sf"/>
</dbReference>
<dbReference type="Pfam" id="PF24522">
    <property type="entry name" value="KRIT1_FRMD8_FERM_C"/>
    <property type="match status" value="1"/>
</dbReference>
<dbReference type="InterPro" id="IPR000299">
    <property type="entry name" value="FERM_domain"/>
</dbReference>
<dbReference type="PROSITE" id="PS50057">
    <property type="entry name" value="FERM_3"/>
    <property type="match status" value="1"/>
</dbReference>
<evidence type="ECO:0000313" key="4">
    <source>
        <dbReference type="EMBL" id="CAD6994752.1"/>
    </source>
</evidence>